<keyword evidence="1" id="KW-0175">Coiled coil</keyword>
<keyword evidence="3" id="KW-1185">Reference proteome</keyword>
<dbReference type="EMBL" id="BAAFRS010000266">
    <property type="protein sequence ID" value="GAB1225954.1"/>
    <property type="molecule type" value="Genomic_DNA"/>
</dbReference>
<sequence length="132" mass="15520">MSESSDNEMNEWELNVLKNGMLGEKKQENIITLKNAQMKESVQNWDDILSYFDNKIERYNQANKNSQQNIESCVDQIKKIQTHLIQSENKLQELTQLSQQQELVKEIIHDVKIPTEKKITELDVLEKKMTVI</sequence>
<dbReference type="Proteomes" id="UP001628156">
    <property type="component" value="Unassembled WGS sequence"/>
</dbReference>
<organism evidence="2 3">
    <name type="scientific">Entamoeba nuttalli</name>
    <dbReference type="NCBI Taxonomy" id="412467"/>
    <lineage>
        <taxon>Eukaryota</taxon>
        <taxon>Amoebozoa</taxon>
        <taxon>Evosea</taxon>
        <taxon>Archamoebae</taxon>
        <taxon>Mastigamoebida</taxon>
        <taxon>Entamoebidae</taxon>
        <taxon>Entamoeba</taxon>
    </lineage>
</organism>
<protein>
    <submittedName>
        <fullName evidence="2">Uncharacterized protein</fullName>
    </submittedName>
</protein>
<evidence type="ECO:0000313" key="3">
    <source>
        <dbReference type="Proteomes" id="UP001628156"/>
    </source>
</evidence>
<name>A0ABQ0DSX3_9EUKA</name>
<gene>
    <name evidence="2" type="ORF">ENUP19_0266G0043</name>
</gene>
<feature type="coiled-coil region" evidence="1">
    <location>
        <begin position="56"/>
        <end position="97"/>
    </location>
</feature>
<reference evidence="2 3" key="1">
    <citation type="journal article" date="2019" name="PLoS Negl. Trop. Dis.">
        <title>Whole genome sequencing of Entamoeba nuttalli reveals mammalian host-related molecular signatures and a novel octapeptide-repeat surface protein.</title>
        <authorList>
            <person name="Tanaka M."/>
            <person name="Makiuchi T."/>
            <person name="Komiyama T."/>
            <person name="Shiina T."/>
            <person name="Osaki K."/>
            <person name="Tachibana H."/>
        </authorList>
    </citation>
    <scope>NUCLEOTIDE SEQUENCE [LARGE SCALE GENOMIC DNA]</scope>
    <source>
        <strain evidence="2 3">P19-061405</strain>
    </source>
</reference>
<accession>A0ABQ0DSX3</accession>
<evidence type="ECO:0000256" key="1">
    <source>
        <dbReference type="SAM" id="Coils"/>
    </source>
</evidence>
<proteinExistence type="predicted"/>
<comment type="caution">
    <text evidence="2">The sequence shown here is derived from an EMBL/GenBank/DDBJ whole genome shotgun (WGS) entry which is preliminary data.</text>
</comment>
<evidence type="ECO:0000313" key="2">
    <source>
        <dbReference type="EMBL" id="GAB1225954.1"/>
    </source>
</evidence>